<evidence type="ECO:0000313" key="3">
    <source>
        <dbReference type="Proteomes" id="UP000077755"/>
    </source>
</evidence>
<dbReference type="GO" id="GO:0005634">
    <property type="term" value="C:nucleus"/>
    <property type="evidence" value="ECO:0007669"/>
    <property type="project" value="InterPro"/>
</dbReference>
<dbReference type="InterPro" id="IPR016024">
    <property type="entry name" value="ARM-type_fold"/>
</dbReference>
<dbReference type="InterPro" id="IPR011989">
    <property type="entry name" value="ARM-like"/>
</dbReference>
<accession>A0A166AXP1</accession>
<dbReference type="GO" id="GO:0000796">
    <property type="term" value="C:condensin complex"/>
    <property type="evidence" value="ECO:0007669"/>
    <property type="project" value="TreeGrafter"/>
</dbReference>
<name>A0A166AXP1_DAUCS</name>
<evidence type="ECO:0000313" key="2">
    <source>
        <dbReference type="EMBL" id="WOG93019.1"/>
    </source>
</evidence>
<dbReference type="SUPFAM" id="SSF48371">
    <property type="entry name" value="ARM repeat"/>
    <property type="match status" value="1"/>
</dbReference>
<gene>
    <name evidence="2" type="ORF">DCAR_0312298</name>
</gene>
<feature type="region of interest" description="Disordered" evidence="1">
    <location>
        <begin position="882"/>
        <end position="921"/>
    </location>
</feature>
<dbReference type="EMBL" id="CP093345">
    <property type="protein sequence ID" value="WOG93019.1"/>
    <property type="molecule type" value="Genomic_DNA"/>
</dbReference>
<feature type="compositionally biased region" description="Polar residues" evidence="1">
    <location>
        <begin position="909"/>
        <end position="919"/>
    </location>
</feature>
<reference evidence="2" key="2">
    <citation type="submission" date="2022-03" db="EMBL/GenBank/DDBJ databases">
        <title>Draft title - Genomic analysis of global carrot germplasm unveils the trajectory of domestication and the origin of high carotenoid orange carrot.</title>
        <authorList>
            <person name="Iorizzo M."/>
            <person name="Ellison S."/>
            <person name="Senalik D."/>
            <person name="Macko-Podgorni A."/>
            <person name="Grzebelus D."/>
            <person name="Bostan H."/>
            <person name="Rolling W."/>
            <person name="Curaba J."/>
            <person name="Simon P."/>
        </authorList>
    </citation>
    <scope>NUCLEOTIDE SEQUENCE</scope>
    <source>
        <tissue evidence="2">Leaf</tissue>
    </source>
</reference>
<dbReference type="Proteomes" id="UP000077755">
    <property type="component" value="Chromosome 3"/>
</dbReference>
<dbReference type="GO" id="GO:0000070">
    <property type="term" value="P:mitotic sister chromatid segregation"/>
    <property type="evidence" value="ECO:0007669"/>
    <property type="project" value="TreeGrafter"/>
</dbReference>
<dbReference type="PANTHER" id="PTHR16199:SF4">
    <property type="entry name" value="CONDENSIN-2 COMPLEX SUBUNIT G2"/>
    <property type="match status" value="1"/>
</dbReference>
<dbReference type="InterPro" id="IPR024741">
    <property type="entry name" value="Condensin2_G2"/>
</dbReference>
<dbReference type="PANTHER" id="PTHR16199">
    <property type="entry name" value="CONDENSIN-2 COMPLEX SUBUNIT G2"/>
    <property type="match status" value="1"/>
</dbReference>
<protein>
    <submittedName>
        <fullName evidence="2">Uncharacterized protein</fullName>
    </submittedName>
</protein>
<reference evidence="2" key="1">
    <citation type="journal article" date="2016" name="Nat. Genet.">
        <title>A high-quality carrot genome assembly provides new insights into carotenoid accumulation and asterid genome evolution.</title>
        <authorList>
            <person name="Iorizzo M."/>
            <person name="Ellison S."/>
            <person name="Senalik D."/>
            <person name="Zeng P."/>
            <person name="Satapoomin P."/>
            <person name="Huang J."/>
            <person name="Bowman M."/>
            <person name="Iovene M."/>
            <person name="Sanseverino W."/>
            <person name="Cavagnaro P."/>
            <person name="Yildiz M."/>
            <person name="Macko-Podgorni A."/>
            <person name="Moranska E."/>
            <person name="Grzebelus E."/>
            <person name="Grzebelus D."/>
            <person name="Ashrafi H."/>
            <person name="Zheng Z."/>
            <person name="Cheng S."/>
            <person name="Spooner D."/>
            <person name="Van Deynze A."/>
            <person name="Simon P."/>
        </authorList>
    </citation>
    <scope>NUCLEOTIDE SEQUENCE</scope>
    <source>
        <tissue evidence="2">Leaf</tissue>
    </source>
</reference>
<feature type="compositionally biased region" description="Basic residues" evidence="1">
    <location>
        <begin position="896"/>
        <end position="908"/>
    </location>
</feature>
<organism evidence="2 3">
    <name type="scientific">Daucus carota subsp. sativus</name>
    <name type="common">Carrot</name>
    <dbReference type="NCBI Taxonomy" id="79200"/>
    <lineage>
        <taxon>Eukaryota</taxon>
        <taxon>Viridiplantae</taxon>
        <taxon>Streptophyta</taxon>
        <taxon>Embryophyta</taxon>
        <taxon>Tracheophyta</taxon>
        <taxon>Spermatophyta</taxon>
        <taxon>Magnoliopsida</taxon>
        <taxon>eudicotyledons</taxon>
        <taxon>Gunneridae</taxon>
        <taxon>Pentapetalae</taxon>
        <taxon>asterids</taxon>
        <taxon>campanulids</taxon>
        <taxon>Apiales</taxon>
        <taxon>Apiaceae</taxon>
        <taxon>Apioideae</taxon>
        <taxon>Scandiceae</taxon>
        <taxon>Daucinae</taxon>
        <taxon>Daucus</taxon>
        <taxon>Daucus sect. Daucus</taxon>
    </lineage>
</organism>
<dbReference type="OrthoDB" id="10062843at2759"/>
<dbReference type="AlphaFoldDB" id="A0A166AXP1"/>
<dbReference type="Gramene" id="KZN02072">
    <property type="protein sequence ID" value="KZN02072"/>
    <property type="gene ID" value="DCAR_010826"/>
</dbReference>
<dbReference type="Gene3D" id="1.25.10.10">
    <property type="entry name" value="Leucine-rich Repeat Variant"/>
    <property type="match status" value="1"/>
</dbReference>
<proteinExistence type="predicted"/>
<sequence length="1233" mass="139299">MEKRLRSSLHNSADEFLKSAAKIGFKSSKPSLKTLIHSLNSSSPLIISLPSSLHRSISQSIASFTNLSDSEAFEDAKSPPTKRHRRSSRFSNDDSGTDNKREELKHSIVENLQICTHVVYLCVSHPKKVFSPSDLLACARNLHDNLVLFEFDEVLMSEIACLCEEWWKEDLPEREALISLSMPLLLSRSLTLKRKVDVHRVYALREAFTCFDYDDESIEDMKRFLLRCYIEPLYLKTEDGKKFLSFLFELDTQLVKEALVMIRSQISTGRKSTLEAYAEIVFKAWKVVEDEESKYDIEIRFLQELIDSCIHASSEQFSASIRRILGGFISQRTNRDVEKLLFHLSEPLIFRSLEVANSNVRQNTLFLLLDMFPLQDPGMTKEGNDLLLEKQFYLLNKLLTDECPSIRVTAVEGSCRVLHLFWEIITPSTITKLLAKVFDYMTKDKSKEVRLATLDGIVYLLGNPQSHEVLRVLLPRAGHLVSDASSSVRAAAVDLLLLVSGMRNFQFHKVARLDVLLLILANDQALVARKITKLLIPSYFPSTAGSAEACRRCVTLIKRSPKAGARFCEFVYQEGASLEFLMELFRHIISLALSPDHQEPDQINAFLDACAFLCQNLASDSYYKGVLKEEVCSEKLNRLLVSSSTGRACSSLCKIVSAVSHDGIDSLIKECMTLVTKCGGLLSGNVKMEADVRSVHKMMLACDRFDYMFETLARLLGKIADACHLKYDLERQTHDIPSTKQRKAKQFTAISGKRKKTSPSSTIKFEEDYAIAVGISWQIKDLLIFDDTRNAVLESGYIESVFSSLKVISEVSIMQTKHCDSMNVYPLLAYTALALHIPIEGINKQGTKPNKCSGSSSSEQTLLEQTLNHLLSSSNELLGLGNSGKSNKLPQESMHTKAKVHSHGKKQNKLQPDVSSPTGDGSRIKRVVNMVRMLSAILKFIVDVSAVEHVSLSQPRFLIFTLRYLEFIDSIVMQYSQNQQWHKENDLKETFLCLKSSFTYASKLLHEVIKCSCMTSMPPAETYTLSNKLLDLFISVEEHMGSSYATRIFAAAKPWLPDLTLGLGSWNILRPSLGENVSKFIPDHVKSSFPSWLKHAAEAEVNEICPDDVDDEAKMENYPASRKLVELMIQLSRAKHELLDGVGAIFLIGSVYGLEQRDFKLVLGLVHFVCAKLVRDDYSGWDKLDMMLEYLKEIYPQIEKEAELNDKLQSVRELLEPIWMLHNRGSDFTQEEG</sequence>
<dbReference type="KEGG" id="dcr:108210665"/>
<evidence type="ECO:0000256" key="1">
    <source>
        <dbReference type="SAM" id="MobiDB-lite"/>
    </source>
</evidence>
<feature type="region of interest" description="Disordered" evidence="1">
    <location>
        <begin position="72"/>
        <end position="99"/>
    </location>
</feature>
<dbReference type="OMA" id="RNFQFHK"/>
<dbReference type="Pfam" id="PF12422">
    <property type="entry name" value="Condensin2nSMC"/>
    <property type="match status" value="1"/>
</dbReference>
<keyword evidence="3" id="KW-1185">Reference proteome</keyword>